<protein>
    <submittedName>
        <fullName evidence="4">Uncharacterized protein</fullName>
    </submittedName>
</protein>
<dbReference type="Proteomes" id="UP001313282">
    <property type="component" value="Unassembled WGS sequence"/>
</dbReference>
<evidence type="ECO:0000313" key="5">
    <source>
        <dbReference type="Proteomes" id="UP001313282"/>
    </source>
</evidence>
<comment type="caution">
    <text evidence="4">The sequence shown here is derived from an EMBL/GenBank/DDBJ whole genome shotgun (WGS) entry which is preliminary data.</text>
</comment>
<evidence type="ECO:0000256" key="3">
    <source>
        <dbReference type="SAM" id="SignalP"/>
    </source>
</evidence>
<name>A0AAN8RJ68_9PEZI</name>
<feature type="signal peptide" evidence="3">
    <location>
        <begin position="1"/>
        <end position="22"/>
    </location>
</feature>
<sequence length="358" mass="38440">MQRITTFSITLLLLSIYSLVSAQDPDPRPCFFPGGSRAPGYVACNNAATGHSACCRNNNQTTCFSTGLCYLERGFYERGACTDQSWQSDSCPGPCRDFRSSGQNILACADTTGSFCCGTGGNPSCCQNRDNYFTFEVGQIAFINGEPVSRTRTAGPATATGTSTNSATATAEPQVVERAPTGLVAGMAAGIAVASVIAIVFAIMYFRERKKLQKASGNAMKYEGGGNGGNSRVYDEPDHYGHYTGNHDAGEREGFMSPRGAWAPGGDEGNTGSPRMAAVIPPKYVPPERRRESTIQPQQPQQPQQFQHLQQPQQPQQLQQPQQTMDGGQLHGTPIGELPAQGNSIEGLSELAETERRY</sequence>
<keyword evidence="2" id="KW-0472">Membrane</keyword>
<feature type="compositionally biased region" description="Low complexity" evidence="1">
    <location>
        <begin position="150"/>
        <end position="171"/>
    </location>
</feature>
<evidence type="ECO:0000256" key="1">
    <source>
        <dbReference type="SAM" id="MobiDB-lite"/>
    </source>
</evidence>
<proteinExistence type="predicted"/>
<feature type="region of interest" description="Disordered" evidence="1">
    <location>
        <begin position="149"/>
        <end position="172"/>
    </location>
</feature>
<accession>A0AAN8RJ68</accession>
<dbReference type="EMBL" id="JAVHNR010000003">
    <property type="protein sequence ID" value="KAK6347919.1"/>
    <property type="molecule type" value="Genomic_DNA"/>
</dbReference>
<keyword evidence="5" id="KW-1185">Reference proteome</keyword>
<keyword evidence="2" id="KW-1133">Transmembrane helix</keyword>
<organism evidence="4 5">
    <name type="scientific">Orbilia javanica</name>
    <dbReference type="NCBI Taxonomy" id="47235"/>
    <lineage>
        <taxon>Eukaryota</taxon>
        <taxon>Fungi</taxon>
        <taxon>Dikarya</taxon>
        <taxon>Ascomycota</taxon>
        <taxon>Pezizomycotina</taxon>
        <taxon>Orbiliomycetes</taxon>
        <taxon>Orbiliales</taxon>
        <taxon>Orbiliaceae</taxon>
        <taxon>Orbilia</taxon>
    </lineage>
</organism>
<feature type="transmembrane region" description="Helical" evidence="2">
    <location>
        <begin position="183"/>
        <end position="206"/>
    </location>
</feature>
<feature type="chain" id="PRO_5042911088" evidence="3">
    <location>
        <begin position="23"/>
        <end position="358"/>
    </location>
</feature>
<feature type="compositionally biased region" description="Low complexity" evidence="1">
    <location>
        <begin position="296"/>
        <end position="323"/>
    </location>
</feature>
<dbReference type="AlphaFoldDB" id="A0AAN8RJ68"/>
<keyword evidence="3" id="KW-0732">Signal</keyword>
<evidence type="ECO:0000313" key="4">
    <source>
        <dbReference type="EMBL" id="KAK6347919.1"/>
    </source>
</evidence>
<evidence type="ECO:0000256" key="2">
    <source>
        <dbReference type="SAM" id="Phobius"/>
    </source>
</evidence>
<feature type="region of interest" description="Disordered" evidence="1">
    <location>
        <begin position="242"/>
        <end position="358"/>
    </location>
</feature>
<gene>
    <name evidence="4" type="ORF">TWF718_005739</name>
</gene>
<reference evidence="4 5" key="1">
    <citation type="submission" date="2019-10" db="EMBL/GenBank/DDBJ databases">
        <authorList>
            <person name="Palmer J.M."/>
        </authorList>
    </citation>
    <scope>NUCLEOTIDE SEQUENCE [LARGE SCALE GENOMIC DNA]</scope>
    <source>
        <strain evidence="4 5">TWF718</strain>
    </source>
</reference>
<keyword evidence="2" id="KW-0812">Transmembrane</keyword>